<feature type="compositionally biased region" description="Acidic residues" evidence="2">
    <location>
        <begin position="494"/>
        <end position="518"/>
    </location>
</feature>
<evidence type="ECO:0000256" key="3">
    <source>
        <dbReference type="SAM" id="Phobius"/>
    </source>
</evidence>
<feature type="region of interest" description="Disordered" evidence="2">
    <location>
        <begin position="34"/>
        <end position="61"/>
    </location>
</feature>
<dbReference type="InterPro" id="IPR020012">
    <property type="entry name" value="LysM_FimV"/>
</dbReference>
<feature type="coiled-coil region" evidence="1">
    <location>
        <begin position="195"/>
        <end position="271"/>
    </location>
</feature>
<feature type="region of interest" description="Disordered" evidence="2">
    <location>
        <begin position="388"/>
        <end position="518"/>
    </location>
</feature>
<feature type="compositionally biased region" description="Acidic residues" evidence="2">
    <location>
        <begin position="443"/>
        <end position="464"/>
    </location>
</feature>
<keyword evidence="1" id="KW-0175">Coiled coil</keyword>
<evidence type="ECO:0000256" key="2">
    <source>
        <dbReference type="SAM" id="MobiDB-lite"/>
    </source>
</evidence>
<sequence length="630" mass="69112">MLRILKCLLLPVALVAVTQTSIVGAESIRLKGPNGELQASPRYSDSAPQQRRNINEPSRFYGPTTSQETLWSIASRLRPSASVTVQQTLFAVYQLNPQAFANQNIHELIPGSTLRIPSLAQAQSVSTQEAVNIMAAHQARLSGSSAPVVRRSQPQETRVVPNKVVPNKQTQETTKKPMAVEDSIKPNSSLEKIVQKEHKHQVNSLEKQLESSEGDLLVLEEKNHKLRLMLADVQTEVDVLKDELGDESRIRSEVEKLIEAERERLAEEQRLKPSALDDLLSSTAFVAAMAIIPGLLIGLLVMIALGRRKNETTEQQQVATEQVLEPVTPATPVTPPPIDENVEDDLLLDDDLFGEPSDEDQLFSDELEGENSDEEDVFADLEENDLDFNLEGEDGEDPFAGIGDDGELDESLADLDEGPDETSANGDDEALGIEEMERALDEVVGDENDQDNDFNVSDDIDDISQNELDSLLADDGESEDLGTDELDQSLLDDLFNESESGDDLDFDSLLDESDAEESTDLLDELIDESSDTELPGETDLLDEALVEDSVDVSDESTDLLDELIDESSDTELPGETDLLDEALVEDSVDVSDESTDLLDELIDENSDTELPGETDLLDEALVEDSVDVSD</sequence>
<feature type="compositionally biased region" description="Acidic residues" evidence="2">
    <location>
        <begin position="404"/>
        <end position="434"/>
    </location>
</feature>
<dbReference type="NCBIfam" id="TIGR03505">
    <property type="entry name" value="FimV_core"/>
    <property type="match status" value="1"/>
</dbReference>
<feature type="compositionally biased region" description="Acidic residues" evidence="2">
    <location>
        <begin position="388"/>
        <end position="397"/>
    </location>
</feature>
<comment type="caution">
    <text evidence="5">The sequence shown here is derived from an EMBL/GenBank/DDBJ whole genome shotgun (WGS) entry which is preliminary data.</text>
</comment>
<protein>
    <submittedName>
        <fullName evidence="5">AAA family ATPase</fullName>
    </submittedName>
</protein>
<feature type="transmembrane region" description="Helical" evidence="3">
    <location>
        <begin position="279"/>
        <end position="305"/>
    </location>
</feature>
<feature type="non-terminal residue" evidence="5">
    <location>
        <position position="630"/>
    </location>
</feature>
<proteinExistence type="predicted"/>
<dbReference type="RefSeq" id="WP_281272865.1">
    <property type="nucleotide sequence ID" value="NZ_RSFA01000037.1"/>
</dbReference>
<feature type="compositionally biased region" description="Acidic residues" evidence="2">
    <location>
        <begin position="340"/>
        <end position="374"/>
    </location>
</feature>
<feature type="signal peptide" evidence="4">
    <location>
        <begin position="1"/>
        <end position="25"/>
    </location>
</feature>
<feature type="compositionally biased region" description="Polar residues" evidence="2">
    <location>
        <begin position="41"/>
        <end position="56"/>
    </location>
</feature>
<evidence type="ECO:0000256" key="1">
    <source>
        <dbReference type="SAM" id="Coils"/>
    </source>
</evidence>
<evidence type="ECO:0000313" key="5">
    <source>
        <dbReference type="EMBL" id="RSD31279.1"/>
    </source>
</evidence>
<keyword evidence="3" id="KW-0812">Transmembrane</keyword>
<feature type="chain" id="PRO_5018707585" evidence="4">
    <location>
        <begin position="26"/>
        <end position="630"/>
    </location>
</feature>
<keyword evidence="3" id="KW-1133">Transmembrane helix</keyword>
<evidence type="ECO:0000313" key="6">
    <source>
        <dbReference type="Proteomes" id="UP000269041"/>
    </source>
</evidence>
<dbReference type="AlphaFoldDB" id="A0A3R9G3B2"/>
<accession>A0A3R9G3B2</accession>
<feature type="compositionally biased region" description="Low complexity" evidence="2">
    <location>
        <begin position="314"/>
        <end position="331"/>
    </location>
</feature>
<reference evidence="5 6" key="1">
    <citation type="submission" date="2018-12" db="EMBL/GenBank/DDBJ databases">
        <title>Genomic taxonomy of the Vibrionaceae family.</title>
        <authorList>
            <person name="Gomez-Gil B."/>
            <person name="Enciso-Ibarra K."/>
        </authorList>
    </citation>
    <scope>NUCLEOTIDE SEQUENCE [LARGE SCALE GENOMIC DNA]</scope>
    <source>
        <strain evidence="5 6">CAIM 594</strain>
    </source>
</reference>
<feature type="region of interest" description="Disordered" evidence="2">
    <location>
        <begin position="604"/>
        <end position="630"/>
    </location>
</feature>
<feature type="compositionally biased region" description="Acidic residues" evidence="2">
    <location>
        <begin position="472"/>
        <end position="487"/>
    </location>
</feature>
<feature type="region of interest" description="Disordered" evidence="2">
    <location>
        <begin position="314"/>
        <end position="374"/>
    </location>
</feature>
<organism evidence="5 6">
    <name type="scientific">Vibrio pectenicida</name>
    <dbReference type="NCBI Taxonomy" id="62763"/>
    <lineage>
        <taxon>Bacteria</taxon>
        <taxon>Pseudomonadati</taxon>
        <taxon>Pseudomonadota</taxon>
        <taxon>Gammaproteobacteria</taxon>
        <taxon>Vibrionales</taxon>
        <taxon>Vibrionaceae</taxon>
        <taxon>Vibrio</taxon>
    </lineage>
</organism>
<dbReference type="Proteomes" id="UP000269041">
    <property type="component" value="Unassembled WGS sequence"/>
</dbReference>
<keyword evidence="4" id="KW-0732">Signal</keyword>
<gene>
    <name evidence="5" type="ORF">EJA03_09775</name>
</gene>
<keyword evidence="6" id="KW-1185">Reference proteome</keyword>
<evidence type="ECO:0000256" key="4">
    <source>
        <dbReference type="SAM" id="SignalP"/>
    </source>
</evidence>
<dbReference type="EMBL" id="RSFA01000037">
    <property type="protein sequence ID" value="RSD31279.1"/>
    <property type="molecule type" value="Genomic_DNA"/>
</dbReference>
<name>A0A3R9G3B2_9VIBR</name>
<keyword evidence="3" id="KW-0472">Membrane</keyword>